<name>A0A1S8XB38_OPIVI</name>
<gene>
    <name evidence="1" type="ORF">X801_00164</name>
</gene>
<accession>A0A1S8XB38</accession>
<proteinExistence type="predicted"/>
<sequence length="149" mass="17744">MRRKRALVYLCVTFKSNQLFEFKETQTTRAVCMVFKMYPGEQEYPKGNGLKQSTSNSALPWDRWSIFIIGPYMILLLYTYHAQKIQIPEFIHIQYPSGVEFYKTYETYLMNNFDTNLQKWQNNLTLLMEDSNFCNKEAPPELVVFFKTT</sequence>
<dbReference type="EMBL" id="KV891473">
    <property type="protein sequence ID" value="OON23917.1"/>
    <property type="molecule type" value="Genomic_DNA"/>
</dbReference>
<evidence type="ECO:0000313" key="2">
    <source>
        <dbReference type="Proteomes" id="UP000243686"/>
    </source>
</evidence>
<protein>
    <submittedName>
        <fullName evidence="1">Uncharacterized protein</fullName>
    </submittedName>
</protein>
<reference evidence="1 2" key="1">
    <citation type="submission" date="2015-03" db="EMBL/GenBank/DDBJ databases">
        <title>Draft genome of the nematode, Opisthorchis viverrini.</title>
        <authorList>
            <person name="Mitreva M."/>
        </authorList>
    </citation>
    <scope>NUCLEOTIDE SEQUENCE [LARGE SCALE GENOMIC DNA]</scope>
    <source>
        <strain evidence="1">Khon Kaen</strain>
    </source>
</reference>
<dbReference type="AlphaFoldDB" id="A0A1S8XB38"/>
<keyword evidence="2" id="KW-1185">Reference proteome</keyword>
<organism evidence="1 2">
    <name type="scientific">Opisthorchis viverrini</name>
    <name type="common">Southeast Asian liver fluke</name>
    <dbReference type="NCBI Taxonomy" id="6198"/>
    <lineage>
        <taxon>Eukaryota</taxon>
        <taxon>Metazoa</taxon>
        <taxon>Spiralia</taxon>
        <taxon>Lophotrochozoa</taxon>
        <taxon>Platyhelminthes</taxon>
        <taxon>Trematoda</taxon>
        <taxon>Digenea</taxon>
        <taxon>Opisthorchiida</taxon>
        <taxon>Opisthorchiata</taxon>
        <taxon>Opisthorchiidae</taxon>
        <taxon>Opisthorchis</taxon>
    </lineage>
</organism>
<evidence type="ECO:0000313" key="1">
    <source>
        <dbReference type="EMBL" id="OON23917.1"/>
    </source>
</evidence>
<dbReference type="Proteomes" id="UP000243686">
    <property type="component" value="Unassembled WGS sequence"/>
</dbReference>